<organism evidence="7 8">
    <name type="scientific">Corynebacterium argentoratense DSM 44202</name>
    <dbReference type="NCBI Taxonomy" id="1348662"/>
    <lineage>
        <taxon>Bacteria</taxon>
        <taxon>Bacillati</taxon>
        <taxon>Actinomycetota</taxon>
        <taxon>Actinomycetes</taxon>
        <taxon>Mycobacteriales</taxon>
        <taxon>Corynebacteriaceae</taxon>
        <taxon>Corynebacterium</taxon>
    </lineage>
</organism>
<keyword evidence="4" id="KW-0413">Isomerase</keyword>
<evidence type="ECO:0000256" key="4">
    <source>
        <dbReference type="ARBA" id="ARBA00023235"/>
    </source>
</evidence>
<dbReference type="AlphaFoldDB" id="U3GUF4"/>
<protein>
    <recommendedName>
        <fullName evidence="3">isochorismate synthase</fullName>
        <ecNumber evidence="3">5.4.4.2</ecNumber>
    </recommendedName>
    <alternativeName>
        <fullName evidence="5">Isochorismate mutase</fullName>
    </alternativeName>
</protein>
<dbReference type="PRINTS" id="PR00095">
    <property type="entry name" value="ANTSNTHASEI"/>
</dbReference>
<dbReference type="InterPro" id="IPR004561">
    <property type="entry name" value="IsoChor_synthase"/>
</dbReference>
<dbReference type="InterPro" id="IPR019999">
    <property type="entry name" value="Anth_synth_I-like"/>
</dbReference>
<dbReference type="InterPro" id="IPR005801">
    <property type="entry name" value="ADC_synthase"/>
</dbReference>
<evidence type="ECO:0000256" key="3">
    <source>
        <dbReference type="ARBA" id="ARBA00012824"/>
    </source>
</evidence>
<evidence type="ECO:0000259" key="6">
    <source>
        <dbReference type="Pfam" id="PF00425"/>
    </source>
</evidence>
<dbReference type="SUPFAM" id="SSF56322">
    <property type="entry name" value="ADC synthase"/>
    <property type="match status" value="1"/>
</dbReference>
<dbReference type="PANTHER" id="PTHR42839">
    <property type="entry name" value="ISOCHORISMATE SYNTHASE ENTC"/>
    <property type="match status" value="1"/>
</dbReference>
<gene>
    <name evidence="7" type="ORF">CARG_04110</name>
</gene>
<dbReference type="GO" id="GO:0009697">
    <property type="term" value="P:salicylic acid biosynthetic process"/>
    <property type="evidence" value="ECO:0007669"/>
    <property type="project" value="TreeGrafter"/>
</dbReference>
<dbReference type="Gene3D" id="3.60.120.10">
    <property type="entry name" value="Anthranilate synthase"/>
    <property type="match status" value="1"/>
</dbReference>
<dbReference type="KEGG" id="caz:CARG_04110"/>
<dbReference type="HOGENOM" id="CLU_006493_8_6_11"/>
<evidence type="ECO:0000256" key="5">
    <source>
        <dbReference type="ARBA" id="ARBA00041564"/>
    </source>
</evidence>
<comment type="similarity">
    <text evidence="2">Belongs to the isochorismate synthase family.</text>
</comment>
<evidence type="ECO:0000313" key="8">
    <source>
        <dbReference type="Proteomes" id="UP000016943"/>
    </source>
</evidence>
<dbReference type="Proteomes" id="UP000016943">
    <property type="component" value="Chromosome"/>
</dbReference>
<keyword evidence="8" id="KW-1185">Reference proteome</keyword>
<reference evidence="7 8" key="1">
    <citation type="journal article" date="2013" name="Genome Announc.">
        <title>Whole-Genome Sequence of the Clinical Strain Corynebacterium argentoratense DSM 44202, Isolated from a Human Throat Specimen.</title>
        <authorList>
            <person name="Bomholt C."/>
            <person name="Glaub A."/>
            <person name="Gravermann K."/>
            <person name="Albersmeier A."/>
            <person name="Brinkrolf K."/>
            <person name="Ruckert C."/>
            <person name="Tauch A."/>
        </authorList>
    </citation>
    <scope>NUCLEOTIDE SEQUENCE [LARGE SCALE GENOMIC DNA]</scope>
    <source>
        <strain evidence="7">DSM 44202</strain>
    </source>
</reference>
<dbReference type="GO" id="GO:0008909">
    <property type="term" value="F:isochorismate synthase activity"/>
    <property type="evidence" value="ECO:0007669"/>
    <property type="project" value="UniProtKB-EC"/>
</dbReference>
<dbReference type="InterPro" id="IPR015890">
    <property type="entry name" value="Chorismate_C"/>
</dbReference>
<sequence>MTSALVSHMASLFPDRPSTAPDFLLSRSTGSVLTQGSVETFTDPSAAVDALKSSRVEMVVGALPFLPAGAGGAAAALTVPEVIRREATKLHPHQHYRGPAPSAHTVDTTPSADQHAALVAQAVDVLRSDAALDKVVLARAVDYRFDSPTDPLLIAARLIDGSLHGNGFIADLSPAGGGMLVGCSPEVLVRRHGRVVSAYPLAGSLPRSEDSQEDLRRRDALLSSAKDLAEHAFVVKSLRQSLAPFCELSIPEKPEVTATREMWHLATPITGRLRDGSTTALELAMAVHPTPAICGTPTSDAYEQIAHLEPFDRGFYAGAVGWCDSQGDGEYMVAIRCAEVAPDCLSARAWAGGGIVAASSPDAEVAEAEAKLRTIGRALGV</sequence>
<proteinExistence type="inferred from homology"/>
<feature type="domain" description="Chorismate-utilising enzyme C-terminal" evidence="6">
    <location>
        <begin position="113"/>
        <end position="371"/>
    </location>
</feature>
<dbReference type="Pfam" id="PF00425">
    <property type="entry name" value="Chorismate_bind"/>
    <property type="match status" value="1"/>
</dbReference>
<dbReference type="STRING" id="1348662.CARG_04110"/>
<dbReference type="PATRIC" id="fig|1348662.3.peg.810"/>
<dbReference type="NCBIfam" id="TIGR00543">
    <property type="entry name" value="isochor_syn"/>
    <property type="match status" value="1"/>
</dbReference>
<accession>U3GUF4</accession>
<dbReference type="PANTHER" id="PTHR42839:SF2">
    <property type="entry name" value="ISOCHORISMATE SYNTHASE ENTC"/>
    <property type="match status" value="1"/>
</dbReference>
<comment type="catalytic activity">
    <reaction evidence="1">
        <text>chorismate = isochorismate</text>
        <dbReference type="Rhea" id="RHEA:18985"/>
        <dbReference type="ChEBI" id="CHEBI:29748"/>
        <dbReference type="ChEBI" id="CHEBI:29780"/>
        <dbReference type="EC" id="5.4.4.2"/>
    </reaction>
</comment>
<name>U3GUF4_9CORY</name>
<dbReference type="EC" id="5.4.4.2" evidence="3"/>
<evidence type="ECO:0000256" key="1">
    <source>
        <dbReference type="ARBA" id="ARBA00000799"/>
    </source>
</evidence>
<dbReference type="EMBL" id="CP006365">
    <property type="protein sequence ID" value="AGU14969.1"/>
    <property type="molecule type" value="Genomic_DNA"/>
</dbReference>
<dbReference type="eggNOG" id="COG1169">
    <property type="taxonomic scope" value="Bacteria"/>
</dbReference>
<evidence type="ECO:0000256" key="2">
    <source>
        <dbReference type="ARBA" id="ARBA00005297"/>
    </source>
</evidence>
<evidence type="ECO:0000313" key="7">
    <source>
        <dbReference type="EMBL" id="AGU14969.1"/>
    </source>
</evidence>